<protein>
    <submittedName>
        <fullName evidence="1">Uncharacterized protein</fullName>
    </submittedName>
</protein>
<dbReference type="AlphaFoldDB" id="A0A1Y2DL97"/>
<dbReference type="OrthoDB" id="4774651at2759"/>
<name>A0A1Y2DL97_9PEZI</name>
<accession>A0A1Y2DL97</accession>
<evidence type="ECO:0000313" key="2">
    <source>
        <dbReference type="Proteomes" id="UP000193689"/>
    </source>
</evidence>
<comment type="caution">
    <text evidence="1">The sequence shown here is derived from an EMBL/GenBank/DDBJ whole genome shotgun (WGS) entry which is preliminary data.</text>
</comment>
<dbReference type="InParanoid" id="A0A1Y2DL97"/>
<organism evidence="1 2">
    <name type="scientific">Pseudomassariella vexata</name>
    <dbReference type="NCBI Taxonomy" id="1141098"/>
    <lineage>
        <taxon>Eukaryota</taxon>
        <taxon>Fungi</taxon>
        <taxon>Dikarya</taxon>
        <taxon>Ascomycota</taxon>
        <taxon>Pezizomycotina</taxon>
        <taxon>Sordariomycetes</taxon>
        <taxon>Xylariomycetidae</taxon>
        <taxon>Amphisphaeriales</taxon>
        <taxon>Pseudomassariaceae</taxon>
        <taxon>Pseudomassariella</taxon>
    </lineage>
</organism>
<reference evidence="1 2" key="1">
    <citation type="submission" date="2016-07" db="EMBL/GenBank/DDBJ databases">
        <title>Pervasive Adenine N6-methylation of Active Genes in Fungi.</title>
        <authorList>
            <consortium name="DOE Joint Genome Institute"/>
            <person name="Mondo S.J."/>
            <person name="Dannebaum R.O."/>
            <person name="Kuo R.C."/>
            <person name="Labutti K."/>
            <person name="Haridas S."/>
            <person name="Kuo A."/>
            <person name="Salamov A."/>
            <person name="Ahrendt S.R."/>
            <person name="Lipzen A."/>
            <person name="Sullivan W."/>
            <person name="Andreopoulos W.B."/>
            <person name="Clum A."/>
            <person name="Lindquist E."/>
            <person name="Daum C."/>
            <person name="Ramamoorthy G.K."/>
            <person name="Gryganskyi A."/>
            <person name="Culley D."/>
            <person name="Magnuson J.K."/>
            <person name="James T.Y."/>
            <person name="O'Malley M.A."/>
            <person name="Stajich J.E."/>
            <person name="Spatafora J.W."/>
            <person name="Visel A."/>
            <person name="Grigoriev I.V."/>
        </authorList>
    </citation>
    <scope>NUCLEOTIDE SEQUENCE [LARGE SCALE GENOMIC DNA]</scope>
    <source>
        <strain evidence="1 2">CBS 129021</strain>
    </source>
</reference>
<dbReference type="GeneID" id="63774872"/>
<keyword evidence="2" id="KW-1185">Reference proteome</keyword>
<dbReference type="EMBL" id="MCFJ01000012">
    <property type="protein sequence ID" value="ORY59939.1"/>
    <property type="molecule type" value="Genomic_DNA"/>
</dbReference>
<proteinExistence type="predicted"/>
<gene>
    <name evidence="1" type="ORF">BCR38DRAFT_412156</name>
</gene>
<sequence>MDYYVIPSYPHTKKEGIATFVHCGEPLLPDNPTDNNIRVAFTKIKDQIEFDYAGRGSTTKFTSTSLKFIEFVYVSPHIHDLQKEPPSLSSSSVHQLLKVETENRYNSFLKDWNNLGYAPWKPLRSIMGACSGQQMKVFERHGGPKDKCTWVGRINQDRRFCGMGDHNHHPPLPDRISADVARHVRNQIRSFGPDVITLTTRMFLLSGVLSSIRDVFGVDTLRQIEDGLNIEDRVEALIRKERLMIFPAGSHFAGACRQFELEKNKPRSQRWIRHIHRFDDYKHFLIICCTQKQAELWKYEKFLQVDLSYKMIKGDTNLFSFAGENKDIGRIITYIYCFTNWDSREAYAVIFQEIFRIVADITGEPIKGHHLNGGIGIQAVTLDMCPKQAPGLGDYLRTIDPSRTWEEHLRHILIFCYVHVQRNFWSRYPNHPWYNHLYKLWETKTRTGYVELVERISRQYPELRKWFKGKQVDWVVAGLVPSEGLVNRISRTYAFKHSNLAEFTHFEENNASPPIYSG</sequence>
<dbReference type="Proteomes" id="UP000193689">
    <property type="component" value="Unassembled WGS sequence"/>
</dbReference>
<dbReference type="RefSeq" id="XP_040712373.1">
    <property type="nucleotide sequence ID" value="XM_040858660.1"/>
</dbReference>
<evidence type="ECO:0000313" key="1">
    <source>
        <dbReference type="EMBL" id="ORY59939.1"/>
    </source>
</evidence>